<dbReference type="Proteomes" id="UP000468581">
    <property type="component" value="Unassembled WGS sequence"/>
</dbReference>
<sequence length="220" mass="25503">MELVELKSIWKKANMLQTADHEVSAEEVHRLIKKRSNTAISRIKREMRFKIWFMGIIGVVGMVMSPLMLILDVEDLPLDGILSRVEISILYFLMSAIIFTFSRLIKDTHDKISNYQNSSSDLKTAIEEIIQLMHRIMKLAVKIGARMSTAIIIWIAYAVLYKNDPFAFDLRILYLIAIAAVSYKLLSLLETWVQERKYGKYVKILKECRDELEVVNNDSE</sequence>
<gene>
    <name evidence="2" type="ORF">GWK08_01020</name>
</gene>
<dbReference type="RefSeq" id="WP_163605048.1">
    <property type="nucleotide sequence ID" value="NZ_JAABOO010000001.1"/>
</dbReference>
<proteinExistence type="predicted"/>
<comment type="caution">
    <text evidence="2">The sequence shown here is derived from an EMBL/GenBank/DDBJ whole genome shotgun (WGS) entry which is preliminary data.</text>
</comment>
<name>A0A6P0UJH1_9FLAO</name>
<dbReference type="AlphaFoldDB" id="A0A6P0UJH1"/>
<keyword evidence="1" id="KW-1133">Transmembrane helix</keyword>
<keyword evidence="1" id="KW-0472">Membrane</keyword>
<feature type="transmembrane region" description="Helical" evidence="1">
    <location>
        <begin position="172"/>
        <end position="193"/>
    </location>
</feature>
<dbReference type="EMBL" id="JAABOO010000001">
    <property type="protein sequence ID" value="NER12009.1"/>
    <property type="molecule type" value="Genomic_DNA"/>
</dbReference>
<reference evidence="2 3" key="1">
    <citation type="submission" date="2020-01" db="EMBL/GenBank/DDBJ databases">
        <title>Leptobacterium flavescens.</title>
        <authorList>
            <person name="Wang G."/>
        </authorList>
    </citation>
    <scope>NUCLEOTIDE SEQUENCE [LARGE SCALE GENOMIC DNA]</scope>
    <source>
        <strain evidence="2 3">KCTC 22160</strain>
    </source>
</reference>
<evidence type="ECO:0000256" key="1">
    <source>
        <dbReference type="SAM" id="Phobius"/>
    </source>
</evidence>
<feature type="transmembrane region" description="Helical" evidence="1">
    <location>
        <begin position="81"/>
        <end position="101"/>
    </location>
</feature>
<accession>A0A6P0UJH1</accession>
<evidence type="ECO:0000313" key="2">
    <source>
        <dbReference type="EMBL" id="NER12009.1"/>
    </source>
</evidence>
<protein>
    <submittedName>
        <fullName evidence="2">Uncharacterized protein</fullName>
    </submittedName>
</protein>
<keyword evidence="3" id="KW-1185">Reference proteome</keyword>
<organism evidence="2 3">
    <name type="scientific">Leptobacterium flavescens</name>
    <dbReference type="NCBI Taxonomy" id="472055"/>
    <lineage>
        <taxon>Bacteria</taxon>
        <taxon>Pseudomonadati</taxon>
        <taxon>Bacteroidota</taxon>
        <taxon>Flavobacteriia</taxon>
        <taxon>Flavobacteriales</taxon>
        <taxon>Flavobacteriaceae</taxon>
        <taxon>Leptobacterium</taxon>
    </lineage>
</organism>
<keyword evidence="1" id="KW-0812">Transmembrane</keyword>
<evidence type="ECO:0000313" key="3">
    <source>
        <dbReference type="Proteomes" id="UP000468581"/>
    </source>
</evidence>
<feature type="transmembrane region" description="Helical" evidence="1">
    <location>
        <begin position="139"/>
        <end position="160"/>
    </location>
</feature>
<feature type="transmembrane region" description="Helical" evidence="1">
    <location>
        <begin position="51"/>
        <end position="69"/>
    </location>
</feature>